<evidence type="ECO:0000259" key="3">
    <source>
        <dbReference type="Pfam" id="PF04982"/>
    </source>
</evidence>
<evidence type="ECO:0000256" key="2">
    <source>
        <dbReference type="SAM" id="Phobius"/>
    </source>
</evidence>
<dbReference type="OrthoDB" id="2016548at2759"/>
<feature type="transmembrane region" description="Helical" evidence="2">
    <location>
        <begin position="164"/>
        <end position="182"/>
    </location>
</feature>
<protein>
    <recommendedName>
        <fullName evidence="3">HPP transmembrane region domain-containing protein</fullName>
    </recommendedName>
</protein>
<keyword evidence="2" id="KW-0472">Membrane</keyword>
<dbReference type="Pfam" id="PF04982">
    <property type="entry name" value="TM_HPP"/>
    <property type="match status" value="1"/>
</dbReference>
<evidence type="ECO:0000313" key="5">
    <source>
        <dbReference type="Proteomes" id="UP000243459"/>
    </source>
</evidence>
<dbReference type="Proteomes" id="UP000243459">
    <property type="component" value="Chromosome 7"/>
</dbReference>
<dbReference type="PANTHER" id="PTHR33741:SF1">
    <property type="entry name" value="HPP FAMILY PROTEIN, EXPRESSED"/>
    <property type="match status" value="1"/>
</dbReference>
<reference evidence="5" key="1">
    <citation type="journal article" date="2017" name="Nat. Commun.">
        <title>The asparagus genome sheds light on the origin and evolution of a young Y chromosome.</title>
        <authorList>
            <person name="Harkess A."/>
            <person name="Zhou J."/>
            <person name="Xu C."/>
            <person name="Bowers J.E."/>
            <person name="Van der Hulst R."/>
            <person name="Ayyampalayam S."/>
            <person name="Mercati F."/>
            <person name="Riccardi P."/>
            <person name="McKain M.R."/>
            <person name="Kakrana A."/>
            <person name="Tang H."/>
            <person name="Ray J."/>
            <person name="Groenendijk J."/>
            <person name="Arikit S."/>
            <person name="Mathioni S.M."/>
            <person name="Nakano M."/>
            <person name="Shan H."/>
            <person name="Telgmann-Rauber A."/>
            <person name="Kanno A."/>
            <person name="Yue Z."/>
            <person name="Chen H."/>
            <person name="Li W."/>
            <person name="Chen Y."/>
            <person name="Xu X."/>
            <person name="Zhang Y."/>
            <person name="Luo S."/>
            <person name="Chen H."/>
            <person name="Gao J."/>
            <person name="Mao Z."/>
            <person name="Pires J.C."/>
            <person name="Luo M."/>
            <person name="Kudrna D."/>
            <person name="Wing R.A."/>
            <person name="Meyers B.C."/>
            <person name="Yi K."/>
            <person name="Kong H."/>
            <person name="Lavrijsen P."/>
            <person name="Sunseri F."/>
            <person name="Falavigna A."/>
            <person name="Ye Y."/>
            <person name="Leebens-Mack J.H."/>
            <person name="Chen G."/>
        </authorList>
    </citation>
    <scope>NUCLEOTIDE SEQUENCE [LARGE SCALE GENOMIC DNA]</scope>
    <source>
        <strain evidence="5">cv. DH0086</strain>
    </source>
</reference>
<proteinExistence type="predicted"/>
<sequence length="232" mass="24287">MALKTQSPTSTCNYPSTLLLRSSSLISSLSNGNRNMALGVRLRNEEKRSRLVVQSSGSSGSLGGEKWGPKPSTFPDSVPCLSDILWPSAGAFAAMAALGRMDQMLASRGLSITIAPLGAVCAVLFAAPNSPAAKKYNIFVAQIGCAAFGVLALSMFGPGWLARAASLAASIAFMVATGSLHPPAASLPILFIDGAKFHSLNLWYTLFPGAAGCLVLCLIQEIVTYLKQNCKF</sequence>
<dbReference type="AlphaFoldDB" id="A0A5P1EIN4"/>
<dbReference type="Gramene" id="ONK64649">
    <property type="protein sequence ID" value="ONK64649"/>
    <property type="gene ID" value="A4U43_C07F28380"/>
</dbReference>
<dbReference type="InterPro" id="IPR007065">
    <property type="entry name" value="HPP"/>
</dbReference>
<organism evidence="4 5">
    <name type="scientific">Asparagus officinalis</name>
    <name type="common">Garden asparagus</name>
    <dbReference type="NCBI Taxonomy" id="4686"/>
    <lineage>
        <taxon>Eukaryota</taxon>
        <taxon>Viridiplantae</taxon>
        <taxon>Streptophyta</taxon>
        <taxon>Embryophyta</taxon>
        <taxon>Tracheophyta</taxon>
        <taxon>Spermatophyta</taxon>
        <taxon>Magnoliopsida</taxon>
        <taxon>Liliopsida</taxon>
        <taxon>Asparagales</taxon>
        <taxon>Asparagaceae</taxon>
        <taxon>Asparagoideae</taxon>
        <taxon>Asparagus</taxon>
    </lineage>
</organism>
<dbReference type="OMA" id="KASTKWP"/>
<name>A0A5P1EIN4_ASPOF</name>
<evidence type="ECO:0000256" key="1">
    <source>
        <dbReference type="SAM" id="MobiDB-lite"/>
    </source>
</evidence>
<feature type="region of interest" description="Disordered" evidence="1">
    <location>
        <begin position="49"/>
        <end position="70"/>
    </location>
</feature>
<keyword evidence="2" id="KW-1133">Transmembrane helix</keyword>
<dbReference type="EMBL" id="CM007387">
    <property type="protein sequence ID" value="ONK64649.1"/>
    <property type="molecule type" value="Genomic_DNA"/>
</dbReference>
<feature type="transmembrane region" description="Helical" evidence="2">
    <location>
        <begin position="202"/>
        <end position="226"/>
    </location>
</feature>
<feature type="domain" description="HPP transmembrane region" evidence="3">
    <location>
        <begin position="79"/>
        <end position="227"/>
    </location>
</feature>
<accession>A0A5P1EIN4</accession>
<feature type="transmembrane region" description="Helical" evidence="2">
    <location>
        <begin position="105"/>
        <end position="127"/>
    </location>
</feature>
<feature type="transmembrane region" description="Helical" evidence="2">
    <location>
        <begin position="139"/>
        <end position="157"/>
    </location>
</feature>
<dbReference type="PANTHER" id="PTHR33741">
    <property type="entry name" value="TRANSMEMBRANE PROTEIN DDB_G0269096-RELATED"/>
    <property type="match status" value="1"/>
</dbReference>
<gene>
    <name evidence="4" type="ORF">A4U43_C07F28380</name>
</gene>
<dbReference type="InterPro" id="IPR058581">
    <property type="entry name" value="TM_HPP"/>
</dbReference>
<evidence type="ECO:0000313" key="4">
    <source>
        <dbReference type="EMBL" id="ONK64649.1"/>
    </source>
</evidence>
<keyword evidence="2" id="KW-0812">Transmembrane</keyword>
<keyword evidence="5" id="KW-1185">Reference proteome</keyword>